<evidence type="ECO:0000259" key="9">
    <source>
        <dbReference type="Pfam" id="PF05649"/>
    </source>
</evidence>
<reference evidence="10" key="1">
    <citation type="submission" date="2021-02" db="EMBL/GenBank/DDBJ databases">
        <authorList>
            <person name="Nowell W R."/>
        </authorList>
    </citation>
    <scope>NUCLEOTIDE SEQUENCE</scope>
</reference>
<dbReference type="InterPro" id="IPR000718">
    <property type="entry name" value="Peptidase_M13"/>
</dbReference>
<keyword evidence="5" id="KW-0862">Zinc</keyword>
<feature type="domain" description="Peptidase M13 C-terminal" evidence="8">
    <location>
        <begin position="541"/>
        <end position="656"/>
    </location>
</feature>
<dbReference type="CDD" id="cd08662">
    <property type="entry name" value="M13"/>
    <property type="match status" value="1"/>
</dbReference>
<dbReference type="Pfam" id="PF05649">
    <property type="entry name" value="Peptidase_M13_N"/>
    <property type="match status" value="1"/>
</dbReference>
<keyword evidence="7" id="KW-0812">Transmembrane</keyword>
<dbReference type="GO" id="GO:0004222">
    <property type="term" value="F:metalloendopeptidase activity"/>
    <property type="evidence" value="ECO:0007669"/>
    <property type="project" value="InterPro"/>
</dbReference>
<proteinExistence type="predicted"/>
<dbReference type="InterPro" id="IPR024079">
    <property type="entry name" value="MetalloPept_cat_dom_sf"/>
</dbReference>
<evidence type="ECO:0000313" key="11">
    <source>
        <dbReference type="Proteomes" id="UP000663889"/>
    </source>
</evidence>
<dbReference type="GO" id="GO:0005886">
    <property type="term" value="C:plasma membrane"/>
    <property type="evidence" value="ECO:0007669"/>
    <property type="project" value="TreeGrafter"/>
</dbReference>
<feature type="transmembrane region" description="Helical" evidence="7">
    <location>
        <begin position="30"/>
        <end position="50"/>
    </location>
</feature>
<dbReference type="Pfam" id="PF01431">
    <property type="entry name" value="Peptidase_M13"/>
    <property type="match status" value="2"/>
</dbReference>
<keyword evidence="4" id="KW-0378">Hydrolase</keyword>
<evidence type="ECO:0000313" key="10">
    <source>
        <dbReference type="EMBL" id="CAF1215902.1"/>
    </source>
</evidence>
<dbReference type="PROSITE" id="PS51885">
    <property type="entry name" value="NEPRILYSIN"/>
    <property type="match status" value="1"/>
</dbReference>
<dbReference type="InterPro" id="IPR018497">
    <property type="entry name" value="Peptidase_M13_C"/>
</dbReference>
<evidence type="ECO:0000256" key="6">
    <source>
        <dbReference type="ARBA" id="ARBA00023049"/>
    </source>
</evidence>
<dbReference type="Proteomes" id="UP000663889">
    <property type="component" value="Unassembled WGS sequence"/>
</dbReference>
<name>A0A814XFK5_9BILA</name>
<sequence length="763" mass="88399">MKTESSTTVLEGLKYESETSPCGSYLKRSYIGIGILLGIIIFTTVLYFLFALQNSIKSTDGNNDLCSSPYCIKAANHLINSIDQSADPCDNFYQFACGTYLKNNETSENEYKWKFPSIILDENIVDLLSRNETVKLQSVMNARILYSSCINQTNIEIEGIDPVLSLINTQFGGWPILQGSSWNSSTFNLTNLLFKLHQYNYDFIFSIASEIDEKNSSATTILIRQGTLALLQRQYYANETNITIAYRQFIYSIAKALTNDTSMIDQDIKEIFDFEKNISKYHWTNNEQRVQYNKTIRTTISNLSRILKTSFDFTTYLHHLYLFGNVILNEFDLITIKELDFLINVVSIIDKTSSRIIQNYFIWRFIMSQSEYMPKSIRNIKEQFDLIFQATSTEELRTIKCAVYVNKHMGFVVSKLYIKNYFDENAHNQSLKMLENIQNSFIDLINQSYWMDDKSKMKTIEKVNIISLQKLSIKKIAYPDYLVSDNNTKLENDYSAYVFNSSYIHNSFKIHQIKAIENFQFLRKPVLRKAWPSIISPTTMNVYYAPSQNQIIFPTGILQMPFFHKDAPKYLNYGGIGTIIGHEITHGFDDTGRQFDKDGNRIAWWTNETIEKFNNRKQCFIEQYSNFSVPEINMNSNGNQTQDEDIADNGGLKAAFYSNGNQTQDEDIADNDGLKAAFYAYQKWAKNNVTVDKKLPGLTQYSSEQMFFIHFAHIWCTRISISRAFNMILTDVHSLEHFRIIGSTSNFDEFDRVFRCKLSQRNS</sequence>
<feature type="domain" description="Peptidase M13 N-terminal" evidence="9">
    <location>
        <begin position="88"/>
        <end position="467"/>
    </location>
</feature>
<dbReference type="EMBL" id="CAJNOU010001517">
    <property type="protein sequence ID" value="CAF1215902.1"/>
    <property type="molecule type" value="Genomic_DNA"/>
</dbReference>
<comment type="cofactor">
    <cofactor evidence="1">
        <name>Zn(2+)</name>
        <dbReference type="ChEBI" id="CHEBI:29105"/>
    </cofactor>
</comment>
<evidence type="ECO:0000256" key="1">
    <source>
        <dbReference type="ARBA" id="ARBA00001947"/>
    </source>
</evidence>
<evidence type="ECO:0000256" key="5">
    <source>
        <dbReference type="ARBA" id="ARBA00022833"/>
    </source>
</evidence>
<dbReference type="InterPro" id="IPR042089">
    <property type="entry name" value="Peptidase_M13_dom_2"/>
</dbReference>
<keyword evidence="3" id="KW-0479">Metal-binding</keyword>
<dbReference type="PANTHER" id="PTHR11733">
    <property type="entry name" value="ZINC METALLOPROTEASE FAMILY M13 NEPRILYSIN-RELATED"/>
    <property type="match status" value="1"/>
</dbReference>
<dbReference type="SUPFAM" id="SSF55486">
    <property type="entry name" value="Metalloproteases ('zincins'), catalytic domain"/>
    <property type="match status" value="2"/>
</dbReference>
<keyword evidence="7" id="KW-1133">Transmembrane helix</keyword>
<dbReference type="Gene3D" id="1.10.1380.10">
    <property type="entry name" value="Neutral endopeptidase , domain2"/>
    <property type="match status" value="1"/>
</dbReference>
<evidence type="ECO:0000256" key="4">
    <source>
        <dbReference type="ARBA" id="ARBA00022801"/>
    </source>
</evidence>
<feature type="domain" description="Peptidase M13 C-terminal" evidence="8">
    <location>
        <begin position="659"/>
        <end position="759"/>
    </location>
</feature>
<protein>
    <submittedName>
        <fullName evidence="10">Uncharacterized protein</fullName>
    </submittedName>
</protein>
<evidence type="ECO:0000256" key="2">
    <source>
        <dbReference type="ARBA" id="ARBA00022670"/>
    </source>
</evidence>
<dbReference type="AlphaFoldDB" id="A0A814XFK5"/>
<evidence type="ECO:0000256" key="7">
    <source>
        <dbReference type="SAM" id="Phobius"/>
    </source>
</evidence>
<accession>A0A814XFK5</accession>
<comment type="caution">
    <text evidence="10">The sequence shown here is derived from an EMBL/GenBank/DDBJ whole genome shotgun (WGS) entry which is preliminary data.</text>
</comment>
<dbReference type="PANTHER" id="PTHR11733:SF133">
    <property type="entry name" value="PHOSPHATE-REGULATING NEUTRAL ENDOPEPTIDASE PHEX"/>
    <property type="match status" value="1"/>
</dbReference>
<gene>
    <name evidence="10" type="ORF">SEV965_LOCUS21921</name>
</gene>
<evidence type="ECO:0000256" key="3">
    <source>
        <dbReference type="ARBA" id="ARBA00022723"/>
    </source>
</evidence>
<evidence type="ECO:0000259" key="8">
    <source>
        <dbReference type="Pfam" id="PF01431"/>
    </source>
</evidence>
<dbReference type="GO" id="GO:0046872">
    <property type="term" value="F:metal ion binding"/>
    <property type="evidence" value="ECO:0007669"/>
    <property type="project" value="UniProtKB-KW"/>
</dbReference>
<organism evidence="10 11">
    <name type="scientific">Rotaria sordida</name>
    <dbReference type="NCBI Taxonomy" id="392033"/>
    <lineage>
        <taxon>Eukaryota</taxon>
        <taxon>Metazoa</taxon>
        <taxon>Spiralia</taxon>
        <taxon>Gnathifera</taxon>
        <taxon>Rotifera</taxon>
        <taxon>Eurotatoria</taxon>
        <taxon>Bdelloidea</taxon>
        <taxon>Philodinida</taxon>
        <taxon>Philodinidae</taxon>
        <taxon>Rotaria</taxon>
    </lineage>
</organism>
<keyword evidence="7" id="KW-0472">Membrane</keyword>
<dbReference type="GO" id="GO:0016485">
    <property type="term" value="P:protein processing"/>
    <property type="evidence" value="ECO:0007669"/>
    <property type="project" value="TreeGrafter"/>
</dbReference>
<keyword evidence="2" id="KW-0645">Protease</keyword>
<dbReference type="InterPro" id="IPR008753">
    <property type="entry name" value="Peptidase_M13_N"/>
</dbReference>
<dbReference type="PRINTS" id="PR00786">
    <property type="entry name" value="NEPRILYSIN"/>
</dbReference>
<dbReference type="Gene3D" id="3.40.390.10">
    <property type="entry name" value="Collagenase (Catalytic Domain)"/>
    <property type="match status" value="2"/>
</dbReference>
<keyword evidence="6" id="KW-0482">Metalloprotease</keyword>